<gene>
    <name evidence="14" type="ORF">NEOLI_001008</name>
</gene>
<dbReference type="SUPFAM" id="SSF52151">
    <property type="entry name" value="FabD/lysophospholipase-like"/>
    <property type="match status" value="1"/>
</dbReference>
<evidence type="ECO:0000256" key="12">
    <source>
        <dbReference type="SAM" id="Phobius"/>
    </source>
</evidence>
<keyword evidence="12" id="KW-0472">Membrane</keyword>
<keyword evidence="12" id="KW-1133">Transmembrane helix</keyword>
<organism evidence="14 15">
    <name type="scientific">Neolecta irregularis (strain DAH-3)</name>
    <dbReference type="NCBI Taxonomy" id="1198029"/>
    <lineage>
        <taxon>Eukaryota</taxon>
        <taxon>Fungi</taxon>
        <taxon>Dikarya</taxon>
        <taxon>Ascomycota</taxon>
        <taxon>Taphrinomycotina</taxon>
        <taxon>Neolectales</taxon>
        <taxon>Neolectaceae</taxon>
        <taxon>Neolecta</taxon>
    </lineage>
</organism>
<comment type="caution">
    <text evidence="14">The sequence shown here is derived from an EMBL/GenBank/DDBJ whole genome shotgun (WGS) entry which is preliminary data.</text>
</comment>
<comment type="subcellular location">
    <subcellularLocation>
        <location evidence="1">Secreted</location>
    </subcellularLocation>
</comment>
<evidence type="ECO:0000256" key="5">
    <source>
        <dbReference type="ARBA" id="ARBA00022729"/>
    </source>
</evidence>
<dbReference type="InterPro" id="IPR002642">
    <property type="entry name" value="LysoPLipase_cat_dom"/>
</dbReference>
<reference evidence="14 15" key="1">
    <citation type="submission" date="2016-04" db="EMBL/GenBank/DDBJ databases">
        <title>Evolutionary innovation and constraint leading to complex multicellularity in the Ascomycota.</title>
        <authorList>
            <person name="Cisse O."/>
            <person name="Nguyen A."/>
            <person name="Hewitt D.A."/>
            <person name="Jedd G."/>
            <person name="Stajich J.E."/>
        </authorList>
    </citation>
    <scope>NUCLEOTIDE SEQUENCE [LARGE SCALE GENOMIC DNA]</scope>
    <source>
        <strain evidence="14 15">DAH-3</strain>
    </source>
</reference>
<name>A0A1U7LVX2_NEOID</name>
<feature type="domain" description="PLA2c" evidence="13">
    <location>
        <begin position="114"/>
        <end position="631"/>
    </location>
</feature>
<dbReference type="Proteomes" id="UP000186594">
    <property type="component" value="Unassembled WGS sequence"/>
</dbReference>
<keyword evidence="8 10" id="KW-0443">Lipid metabolism</keyword>
<evidence type="ECO:0000256" key="7">
    <source>
        <dbReference type="ARBA" id="ARBA00022963"/>
    </source>
</evidence>
<dbReference type="GO" id="GO:0005576">
    <property type="term" value="C:extracellular region"/>
    <property type="evidence" value="ECO:0007669"/>
    <property type="project" value="UniProtKB-SubCell"/>
</dbReference>
<feature type="non-terminal residue" evidence="14">
    <location>
        <position position="1"/>
    </location>
</feature>
<keyword evidence="4" id="KW-0964">Secreted</keyword>
<dbReference type="GO" id="GO:0005829">
    <property type="term" value="C:cytosol"/>
    <property type="evidence" value="ECO:0007669"/>
    <property type="project" value="TreeGrafter"/>
</dbReference>
<keyword evidence="6 10" id="KW-0378">Hydrolase</keyword>
<dbReference type="PROSITE" id="PS51210">
    <property type="entry name" value="PLA2C"/>
    <property type="match status" value="1"/>
</dbReference>
<keyword evidence="5" id="KW-0732">Signal</keyword>
<evidence type="ECO:0000256" key="1">
    <source>
        <dbReference type="ARBA" id="ARBA00004613"/>
    </source>
</evidence>
<dbReference type="PANTHER" id="PTHR10728">
    <property type="entry name" value="CYTOSOLIC PHOSPHOLIPASE A2"/>
    <property type="match status" value="1"/>
</dbReference>
<evidence type="ECO:0000256" key="10">
    <source>
        <dbReference type="PROSITE-ProRule" id="PRU00555"/>
    </source>
</evidence>
<protein>
    <recommendedName>
        <fullName evidence="3 11">Lysophospholipase</fullName>
        <ecNumber evidence="3 11">3.1.1.5</ecNumber>
    </recommendedName>
</protein>
<dbReference type="GO" id="GO:0046475">
    <property type="term" value="P:glycerophospholipid catabolic process"/>
    <property type="evidence" value="ECO:0007669"/>
    <property type="project" value="TreeGrafter"/>
</dbReference>
<keyword evidence="7 10" id="KW-0442">Lipid degradation</keyword>
<evidence type="ECO:0000313" key="15">
    <source>
        <dbReference type="Proteomes" id="UP000186594"/>
    </source>
</evidence>
<keyword evidence="12" id="KW-0812">Transmembrane</keyword>
<keyword evidence="15" id="KW-1185">Reference proteome</keyword>
<evidence type="ECO:0000256" key="3">
    <source>
        <dbReference type="ARBA" id="ARBA00013274"/>
    </source>
</evidence>
<dbReference type="EMBL" id="LXFE01000144">
    <property type="protein sequence ID" value="OLL26825.1"/>
    <property type="molecule type" value="Genomic_DNA"/>
</dbReference>
<accession>A0A1U7LVX2</accession>
<dbReference type="AlphaFoldDB" id="A0A1U7LVX2"/>
<proteinExistence type="inferred from homology"/>
<keyword evidence="9" id="KW-0325">Glycoprotein</keyword>
<dbReference type="OrthoDB" id="4084751at2759"/>
<dbReference type="SMART" id="SM00022">
    <property type="entry name" value="PLAc"/>
    <property type="match status" value="1"/>
</dbReference>
<dbReference type="GO" id="GO:0004622">
    <property type="term" value="F:phosphatidylcholine lysophospholipase activity"/>
    <property type="evidence" value="ECO:0007669"/>
    <property type="project" value="UniProtKB-EC"/>
</dbReference>
<feature type="transmembrane region" description="Helical" evidence="12">
    <location>
        <begin position="78"/>
        <end position="98"/>
    </location>
</feature>
<dbReference type="EC" id="3.1.1.5" evidence="3 11"/>
<evidence type="ECO:0000259" key="13">
    <source>
        <dbReference type="PROSITE" id="PS51210"/>
    </source>
</evidence>
<evidence type="ECO:0000313" key="14">
    <source>
        <dbReference type="EMBL" id="OLL26825.1"/>
    </source>
</evidence>
<dbReference type="Pfam" id="PF01735">
    <property type="entry name" value="PLA2_B"/>
    <property type="match status" value="1"/>
</dbReference>
<evidence type="ECO:0000256" key="11">
    <source>
        <dbReference type="RuleBase" id="RU362103"/>
    </source>
</evidence>
<comment type="catalytic activity">
    <reaction evidence="11">
        <text>a 1-acyl-sn-glycero-3-phosphocholine + H2O = sn-glycerol 3-phosphocholine + a fatty acid + H(+)</text>
        <dbReference type="Rhea" id="RHEA:15177"/>
        <dbReference type="ChEBI" id="CHEBI:15377"/>
        <dbReference type="ChEBI" id="CHEBI:15378"/>
        <dbReference type="ChEBI" id="CHEBI:16870"/>
        <dbReference type="ChEBI" id="CHEBI:28868"/>
        <dbReference type="ChEBI" id="CHEBI:58168"/>
        <dbReference type="EC" id="3.1.1.5"/>
    </reaction>
</comment>
<evidence type="ECO:0000256" key="9">
    <source>
        <dbReference type="ARBA" id="ARBA00023180"/>
    </source>
</evidence>
<evidence type="ECO:0000256" key="8">
    <source>
        <dbReference type="ARBA" id="ARBA00023098"/>
    </source>
</evidence>
<dbReference type="PANTHER" id="PTHR10728:SF33">
    <property type="entry name" value="LYSOPHOSPHOLIPASE 1-RELATED"/>
    <property type="match status" value="1"/>
</dbReference>
<dbReference type="GO" id="GO:0004623">
    <property type="term" value="F:phospholipase A2 activity"/>
    <property type="evidence" value="ECO:0007669"/>
    <property type="project" value="TreeGrafter"/>
</dbReference>
<dbReference type="STRING" id="1198029.A0A1U7LVX2"/>
<comment type="similarity">
    <text evidence="2 11">Belongs to the lysophospholipase family.</text>
</comment>
<dbReference type="Gene3D" id="3.40.1090.10">
    <property type="entry name" value="Cytosolic phospholipase A2 catalytic domain"/>
    <property type="match status" value="1"/>
</dbReference>
<evidence type="ECO:0000256" key="4">
    <source>
        <dbReference type="ARBA" id="ARBA00022525"/>
    </source>
</evidence>
<sequence length="693" mass="77023">YQFRDASTECNAQRGLRISELPRVLRIENLSSPSICGFEYTKKRFGEIAYRYKRCPHLVAIPISQLVFRIHRPDMRYLSINILIIALAADLFYGLSLFKRDVAEESYMPRLSEVCPTVRSLPKYSNTPFSNISPQEQQWYQNRVKKVVGAFALYLKNAGLKDVNPSDFLSESAVPLIGLAFSGGGNRAATVGAGEIKALDGRETTSITACTGGLLQVTVASVGLSGGSWTVASWAADGGRKIDEMVGSGLWDYTRNIILPYEDFKDNWDYWKSPIEMIKRFTTLGLTPSVTDFPWAAGIRPIQFYKNLNDKARTFSSLRELPAISSHDMPLPNVVVDVYIPNESGFDPVNLHQININPFNSRITDPDTSVEIDTQYLGSNAKYCMVNFDTLERVVGVSSSVFAAIVTRVDDFNIPSIIKTVIKTALGVLGPLGVVVAEWPNFMQNHEGPFKGASIFKVFDAGISGKGTPVEPLLYLGLDFIIAFDNNADDKAINWSNGKSGRFSYQRGQRPGFPPYPKVPETEAEYEDYGYKSQPALFGCYEKGVPMVLNIPNAPWSTQSNYSTFDLVYSKDRVRAAIDNGWNMMTQAGDPKFGKTVACAAIYRSSQRLGIPQTEECQSLFKKWCYSPGSKPAHADPYPPNKYYKTGERFHPEPKTDNTGLTETIVAENANAKPPPATQSIASKAWGWFKNLF</sequence>
<dbReference type="InterPro" id="IPR016035">
    <property type="entry name" value="Acyl_Trfase/lysoPLipase"/>
</dbReference>
<evidence type="ECO:0000256" key="2">
    <source>
        <dbReference type="ARBA" id="ARBA00008780"/>
    </source>
</evidence>
<evidence type="ECO:0000256" key="6">
    <source>
        <dbReference type="ARBA" id="ARBA00022801"/>
    </source>
</evidence>